<dbReference type="InterPro" id="IPR000210">
    <property type="entry name" value="BTB/POZ_dom"/>
</dbReference>
<proteinExistence type="predicted"/>
<dbReference type="OrthoDB" id="6359943at2759"/>
<reference evidence="4 5" key="1">
    <citation type="journal article" date="2020" name="IScience">
        <title>Genome Sequencing of the Endangered Kingdonia uniflora (Circaeasteraceae, Ranunculales) Reveals Potential Mechanisms of Evolutionary Specialization.</title>
        <authorList>
            <person name="Sun Y."/>
            <person name="Deng T."/>
            <person name="Zhang A."/>
            <person name="Moore M.J."/>
            <person name="Landis J.B."/>
            <person name="Lin N."/>
            <person name="Zhang H."/>
            <person name="Zhang X."/>
            <person name="Huang J."/>
            <person name="Zhang X."/>
            <person name="Sun H."/>
            <person name="Wang H."/>
        </authorList>
    </citation>
    <scope>NUCLEOTIDE SEQUENCE [LARGE SCALE GENOMIC DNA]</scope>
    <source>
        <strain evidence="4">TB1705</strain>
        <tissue evidence="4">Leaf</tissue>
    </source>
</reference>
<dbReference type="SUPFAM" id="SSF54695">
    <property type="entry name" value="POZ domain"/>
    <property type="match status" value="1"/>
</dbReference>
<comment type="function">
    <text evidence="1">May act as a substrate-specific adapter of an E3 ubiquitin-protein ligase complex (CUL3-RBX1-BTB) which mediates the ubiquitination and subsequent proteasomal degradation of target proteins.</text>
</comment>
<dbReference type="AlphaFoldDB" id="A0A7J7P3L3"/>
<evidence type="ECO:0000313" key="5">
    <source>
        <dbReference type="Proteomes" id="UP000541444"/>
    </source>
</evidence>
<dbReference type="SMART" id="SM00225">
    <property type="entry name" value="BTB"/>
    <property type="match status" value="1"/>
</dbReference>
<feature type="domain" description="BTB" evidence="3">
    <location>
        <begin position="90"/>
        <end position="159"/>
    </location>
</feature>
<keyword evidence="5" id="KW-1185">Reference proteome</keyword>
<gene>
    <name evidence="4" type="ORF">GIB67_020228</name>
</gene>
<evidence type="ECO:0000256" key="2">
    <source>
        <dbReference type="ARBA" id="ARBA00004906"/>
    </source>
</evidence>
<comment type="caution">
    <text evidence="4">The sequence shown here is derived from an EMBL/GenBank/DDBJ whole genome shotgun (WGS) entry which is preliminary data.</text>
</comment>
<dbReference type="InterPro" id="IPR044784">
    <property type="entry name" value="At1g01640-like"/>
</dbReference>
<dbReference type="Proteomes" id="UP000541444">
    <property type="component" value="Unassembled WGS sequence"/>
</dbReference>
<dbReference type="Gene3D" id="1.25.40.420">
    <property type="match status" value="1"/>
</dbReference>
<dbReference type="InterPro" id="IPR011333">
    <property type="entry name" value="SKP1/BTB/POZ_sf"/>
</dbReference>
<name>A0A7J7P3L3_9MAGN</name>
<sequence length="261" mass="29361">MDCAICVLFPSVLRSTRTMICPSCLEGARSLITFVSTKLEKGGDGTTDLSKGFPNALRFLKEMKERENDLNDKLIFLGGSAEGFKERTHTDIKIMPGEGLPIPAHRALLAARSNIFKNMLESDGCKAPPSETISLPELNHEELESLLEFLYCGTLPTRTLEKHVYTLYTAADKYNISFLQKFCENHLLQSLSLLNVLDVLEIADVCSNTTLKESAMVFIVKHMDDIVFSSMYDTFALKNPHLNVEITRTLLMEIKNKRIYT</sequence>
<dbReference type="EMBL" id="JACGCM010000304">
    <property type="protein sequence ID" value="KAF6174046.1"/>
    <property type="molecule type" value="Genomic_DNA"/>
</dbReference>
<protein>
    <recommendedName>
        <fullName evidence="3">BTB domain-containing protein</fullName>
    </recommendedName>
</protein>
<comment type="pathway">
    <text evidence="2">Protein modification; protein ubiquitination.</text>
</comment>
<dbReference type="PANTHER" id="PTHR47274">
    <property type="entry name" value="BTB/POZ DOMAIN CONTAINING PROTEIN, EXPRESSED-RELATED"/>
    <property type="match status" value="1"/>
</dbReference>
<dbReference type="PANTHER" id="PTHR47274:SF1">
    <property type="entry name" value="BTB_POZ DOMAIN CONTAINING PROTEIN, EXPRESSED"/>
    <property type="match status" value="1"/>
</dbReference>
<accession>A0A7J7P3L3</accession>
<evidence type="ECO:0000259" key="3">
    <source>
        <dbReference type="PROSITE" id="PS50097"/>
    </source>
</evidence>
<organism evidence="4 5">
    <name type="scientific">Kingdonia uniflora</name>
    <dbReference type="NCBI Taxonomy" id="39325"/>
    <lineage>
        <taxon>Eukaryota</taxon>
        <taxon>Viridiplantae</taxon>
        <taxon>Streptophyta</taxon>
        <taxon>Embryophyta</taxon>
        <taxon>Tracheophyta</taxon>
        <taxon>Spermatophyta</taxon>
        <taxon>Magnoliopsida</taxon>
        <taxon>Ranunculales</taxon>
        <taxon>Circaeasteraceae</taxon>
        <taxon>Kingdonia</taxon>
    </lineage>
</organism>
<dbReference type="PROSITE" id="PS50097">
    <property type="entry name" value="BTB"/>
    <property type="match status" value="1"/>
</dbReference>
<evidence type="ECO:0000313" key="4">
    <source>
        <dbReference type="EMBL" id="KAF6174046.1"/>
    </source>
</evidence>
<dbReference type="Pfam" id="PF00651">
    <property type="entry name" value="BTB"/>
    <property type="match status" value="1"/>
</dbReference>
<dbReference type="Gene3D" id="3.30.710.10">
    <property type="entry name" value="Potassium Channel Kv1.1, Chain A"/>
    <property type="match status" value="1"/>
</dbReference>
<evidence type="ECO:0000256" key="1">
    <source>
        <dbReference type="ARBA" id="ARBA00002668"/>
    </source>
</evidence>